<organism evidence="2">
    <name type="scientific">Paenibacillus sp. SYP-B3998</name>
    <dbReference type="NCBI Taxonomy" id="2678564"/>
    <lineage>
        <taxon>Bacteria</taxon>
        <taxon>Bacillati</taxon>
        <taxon>Bacillota</taxon>
        <taxon>Bacilli</taxon>
        <taxon>Bacillales</taxon>
        <taxon>Paenibacillaceae</taxon>
        <taxon>Paenibacillus</taxon>
    </lineage>
</organism>
<sequence length="79" mass="9178">MNEQKITEEIRDTFAKGLKRKMDIFHLSEVLYRKNPGAWKKLTKEGVLPLQKDSLAKVEVEVRIENAQKLKLKLPSSNQ</sequence>
<dbReference type="RefSeq" id="WP_163943259.1">
    <property type="nucleotide sequence ID" value="NZ_JAAIKC010000001.1"/>
</dbReference>
<evidence type="ECO:0000259" key="1">
    <source>
        <dbReference type="Pfam" id="PF05504"/>
    </source>
</evidence>
<dbReference type="InterPro" id="IPR046953">
    <property type="entry name" value="Spore_GerAC-like_C"/>
</dbReference>
<reference evidence="2" key="1">
    <citation type="submission" date="2020-02" db="EMBL/GenBank/DDBJ databases">
        <authorList>
            <person name="Shen X.-R."/>
            <person name="Zhang Y.-X."/>
        </authorList>
    </citation>
    <scope>NUCLEOTIDE SEQUENCE</scope>
    <source>
        <strain evidence="2">SYP-B3998</strain>
    </source>
</reference>
<dbReference type="Gene3D" id="3.30.300.210">
    <property type="entry name" value="Nutrient germinant receptor protein C, domain 3"/>
    <property type="match status" value="1"/>
</dbReference>
<gene>
    <name evidence="2" type="ORF">GK047_07435</name>
</gene>
<dbReference type="AlphaFoldDB" id="A0A6G3ZUX9"/>
<accession>A0A6G3ZUX9</accession>
<comment type="caution">
    <text evidence="2">The sequence shown here is derived from an EMBL/GenBank/DDBJ whole genome shotgun (WGS) entry which is preliminary data.</text>
</comment>
<feature type="domain" description="Spore germination GerAC-like C-terminal" evidence="1">
    <location>
        <begin position="3"/>
        <end position="66"/>
    </location>
</feature>
<name>A0A6G3ZUX9_9BACL</name>
<dbReference type="Pfam" id="PF05504">
    <property type="entry name" value="Spore_GerAC"/>
    <property type="match status" value="1"/>
</dbReference>
<dbReference type="InterPro" id="IPR038501">
    <property type="entry name" value="Spore_GerAC_C_sf"/>
</dbReference>
<dbReference type="EMBL" id="JAAIKC010000001">
    <property type="protein sequence ID" value="NEW05848.1"/>
    <property type="molecule type" value="Genomic_DNA"/>
</dbReference>
<evidence type="ECO:0000313" key="2">
    <source>
        <dbReference type="EMBL" id="NEW05848.1"/>
    </source>
</evidence>
<proteinExistence type="predicted"/>
<protein>
    <recommendedName>
        <fullName evidence="1">Spore germination GerAC-like C-terminal domain-containing protein</fullName>
    </recommendedName>
</protein>